<dbReference type="Gene3D" id="3.30.1600.10">
    <property type="entry name" value="SIR2/SIRT2 'Small Domain"/>
    <property type="match status" value="1"/>
</dbReference>
<dbReference type="GO" id="GO:0005634">
    <property type="term" value="C:nucleus"/>
    <property type="evidence" value="ECO:0007669"/>
    <property type="project" value="TreeGrafter"/>
</dbReference>
<dbReference type="GO" id="GO:0046872">
    <property type="term" value="F:metal ion binding"/>
    <property type="evidence" value="ECO:0007669"/>
    <property type="project" value="UniProtKB-KW"/>
</dbReference>
<dbReference type="EMBL" id="BEZZ01001107">
    <property type="protein sequence ID" value="GCC38077.1"/>
    <property type="molecule type" value="Genomic_DNA"/>
</dbReference>
<dbReference type="PANTHER" id="PTHR11085:SF5">
    <property type="entry name" value="NAD-DEPENDENT PROTEIN DEACETYLASE SIRTUIN-3, MITOCHONDRIAL"/>
    <property type="match status" value="1"/>
</dbReference>
<feature type="binding site" evidence="3">
    <location>
        <position position="250"/>
    </location>
    <ligand>
        <name>Zn(2+)</name>
        <dbReference type="ChEBI" id="CHEBI:29105"/>
    </ligand>
</feature>
<evidence type="ECO:0000256" key="2">
    <source>
        <dbReference type="ARBA" id="ARBA00023027"/>
    </source>
</evidence>
<keyword evidence="3" id="KW-0862">Zinc</keyword>
<gene>
    <name evidence="5" type="ORF">chiPu_0016588</name>
</gene>
<organism evidence="5 6">
    <name type="scientific">Chiloscyllium punctatum</name>
    <name type="common">Brownbanded bambooshark</name>
    <name type="synonym">Hemiscyllium punctatum</name>
    <dbReference type="NCBI Taxonomy" id="137246"/>
    <lineage>
        <taxon>Eukaryota</taxon>
        <taxon>Metazoa</taxon>
        <taxon>Chordata</taxon>
        <taxon>Craniata</taxon>
        <taxon>Vertebrata</taxon>
        <taxon>Chondrichthyes</taxon>
        <taxon>Elasmobranchii</taxon>
        <taxon>Galeomorphii</taxon>
        <taxon>Galeoidea</taxon>
        <taxon>Orectolobiformes</taxon>
        <taxon>Hemiscylliidae</taxon>
        <taxon>Chiloscyllium</taxon>
    </lineage>
</organism>
<protein>
    <recommendedName>
        <fullName evidence="4">Deacetylase sirtuin-type domain-containing protein</fullName>
    </recommendedName>
</protein>
<dbReference type="SUPFAM" id="SSF52467">
    <property type="entry name" value="DHS-like NAD/FAD-binding domain"/>
    <property type="match status" value="1"/>
</dbReference>
<accession>A0A401T636</accession>
<evidence type="ECO:0000313" key="6">
    <source>
        <dbReference type="Proteomes" id="UP000287033"/>
    </source>
</evidence>
<dbReference type="GO" id="GO:0070403">
    <property type="term" value="F:NAD+ binding"/>
    <property type="evidence" value="ECO:0007669"/>
    <property type="project" value="InterPro"/>
</dbReference>
<comment type="caution">
    <text evidence="5">The sequence shown here is derived from an EMBL/GenBank/DDBJ whole genome shotgun (WGS) entry which is preliminary data.</text>
</comment>
<keyword evidence="1" id="KW-0808">Transferase</keyword>
<dbReference type="PROSITE" id="PS50305">
    <property type="entry name" value="SIRTUIN"/>
    <property type="match status" value="1"/>
</dbReference>
<feature type="binding site" evidence="3">
    <location>
        <position position="229"/>
    </location>
    <ligand>
        <name>Zn(2+)</name>
        <dbReference type="ChEBI" id="CHEBI:29105"/>
    </ligand>
</feature>
<evidence type="ECO:0000313" key="5">
    <source>
        <dbReference type="EMBL" id="GCC38077.1"/>
    </source>
</evidence>
<name>A0A401T636_CHIPU</name>
<dbReference type="InterPro" id="IPR003000">
    <property type="entry name" value="Sirtuin"/>
</dbReference>
<dbReference type="InterPro" id="IPR050134">
    <property type="entry name" value="NAD-dep_sirtuin_deacylases"/>
</dbReference>
<keyword evidence="6" id="KW-1185">Reference proteome</keyword>
<feature type="binding site" evidence="3">
    <location>
        <position position="226"/>
    </location>
    <ligand>
        <name>Zn(2+)</name>
        <dbReference type="ChEBI" id="CHEBI:29105"/>
    </ligand>
</feature>
<dbReference type="Proteomes" id="UP000287033">
    <property type="component" value="Unassembled WGS sequence"/>
</dbReference>
<dbReference type="Pfam" id="PF02146">
    <property type="entry name" value="SIR2"/>
    <property type="match status" value="1"/>
</dbReference>
<feature type="domain" description="Deacetylase sirtuin-type" evidence="4">
    <location>
        <begin position="88"/>
        <end position="331"/>
    </location>
</feature>
<dbReference type="InterPro" id="IPR029035">
    <property type="entry name" value="DHS-like_NAD/FAD-binding_dom"/>
</dbReference>
<dbReference type="InterPro" id="IPR026590">
    <property type="entry name" value="Ssirtuin_cat_dom"/>
</dbReference>
<dbReference type="GO" id="GO:0017136">
    <property type="term" value="F:histone deacetylase activity, NAD-dependent"/>
    <property type="evidence" value="ECO:0007669"/>
    <property type="project" value="TreeGrafter"/>
</dbReference>
<evidence type="ECO:0000259" key="4">
    <source>
        <dbReference type="PROSITE" id="PS50305"/>
    </source>
</evidence>
<keyword evidence="2" id="KW-0520">NAD</keyword>
<feature type="binding site" evidence="3">
    <location>
        <position position="253"/>
    </location>
    <ligand>
        <name>Zn(2+)</name>
        <dbReference type="ChEBI" id="CHEBI:29105"/>
    </ligand>
</feature>
<evidence type="ECO:0000256" key="3">
    <source>
        <dbReference type="PROSITE-ProRule" id="PRU00236"/>
    </source>
</evidence>
<evidence type="ECO:0000256" key="1">
    <source>
        <dbReference type="ARBA" id="ARBA00022679"/>
    </source>
</evidence>
<dbReference type="PANTHER" id="PTHR11085">
    <property type="entry name" value="NAD-DEPENDENT PROTEIN DEACYLASE SIRTUIN-5, MITOCHONDRIAL-RELATED"/>
    <property type="match status" value="1"/>
</dbReference>
<dbReference type="AlphaFoldDB" id="A0A401T636"/>
<proteinExistence type="predicted"/>
<sequence length="331" mass="38010">MRIQLFYVFISADNMSFALYQSLAWTQPGFFATRWLWFNHSCIRNFQTGILAGLNICRQAHSKASRTLCATRSPTSSFVRYIFSGKGSGERVQSLEDIARLIQNRECHRIVVMSGAGISTPSGIPDFRSPGSGLYDNLQQYDIPYPEAIFEINYFSHNPKPFFALAKQLYPGNCKPNYTHYFVRVLHHKKLLQRMYTQNIDGLERMAGIPTEKLVEAHGSFATATCTVCMENFSWEQLRGDIMERKVPHCPSCFGVIKPDIIFFGEQLPAKFHQYIIDFPFADLLIILGTSLELDRDIIQHSDFYHEFSFSVENDPEIVYFSVFSLDPAWI</sequence>
<dbReference type="InterPro" id="IPR026591">
    <property type="entry name" value="Sirtuin_cat_small_dom_sf"/>
</dbReference>
<reference evidence="5 6" key="1">
    <citation type="journal article" date="2018" name="Nat. Ecol. Evol.">
        <title>Shark genomes provide insights into elasmobranch evolution and the origin of vertebrates.</title>
        <authorList>
            <person name="Hara Y"/>
            <person name="Yamaguchi K"/>
            <person name="Onimaru K"/>
            <person name="Kadota M"/>
            <person name="Koyanagi M"/>
            <person name="Keeley SD"/>
            <person name="Tatsumi K"/>
            <person name="Tanaka K"/>
            <person name="Motone F"/>
            <person name="Kageyama Y"/>
            <person name="Nozu R"/>
            <person name="Adachi N"/>
            <person name="Nishimura O"/>
            <person name="Nakagawa R"/>
            <person name="Tanegashima C"/>
            <person name="Kiyatake I"/>
            <person name="Matsumoto R"/>
            <person name="Murakumo K"/>
            <person name="Nishida K"/>
            <person name="Terakita A"/>
            <person name="Kuratani S"/>
            <person name="Sato K"/>
            <person name="Hyodo S Kuraku.S."/>
        </authorList>
    </citation>
    <scope>NUCLEOTIDE SEQUENCE [LARGE SCALE GENOMIC DNA]</scope>
</reference>
<keyword evidence="3" id="KW-0479">Metal-binding</keyword>
<dbReference type="STRING" id="137246.A0A401T636"/>
<dbReference type="Gene3D" id="3.40.50.1220">
    <property type="entry name" value="TPP-binding domain"/>
    <property type="match status" value="1"/>
</dbReference>
<dbReference type="OrthoDB" id="420264at2759"/>
<feature type="active site" description="Proton acceptor" evidence="3">
    <location>
        <position position="218"/>
    </location>
</feature>